<evidence type="ECO:0000313" key="1">
    <source>
        <dbReference type="EMBL" id="JAI05635.1"/>
    </source>
</evidence>
<organism evidence="1">
    <name type="scientific">Anguilla anguilla</name>
    <name type="common">European freshwater eel</name>
    <name type="synonym">Muraena anguilla</name>
    <dbReference type="NCBI Taxonomy" id="7936"/>
    <lineage>
        <taxon>Eukaryota</taxon>
        <taxon>Metazoa</taxon>
        <taxon>Chordata</taxon>
        <taxon>Craniata</taxon>
        <taxon>Vertebrata</taxon>
        <taxon>Euteleostomi</taxon>
        <taxon>Actinopterygii</taxon>
        <taxon>Neopterygii</taxon>
        <taxon>Teleostei</taxon>
        <taxon>Anguilliformes</taxon>
        <taxon>Anguillidae</taxon>
        <taxon>Anguilla</taxon>
    </lineage>
</organism>
<dbReference type="AlphaFoldDB" id="A0A0E9XSK4"/>
<name>A0A0E9XSK4_ANGAN</name>
<reference evidence="1" key="2">
    <citation type="journal article" date="2015" name="Fish Shellfish Immunol.">
        <title>Early steps in the European eel (Anguilla anguilla)-Vibrio vulnificus interaction in the gills: Role of the RtxA13 toxin.</title>
        <authorList>
            <person name="Callol A."/>
            <person name="Pajuelo D."/>
            <person name="Ebbesson L."/>
            <person name="Teles M."/>
            <person name="MacKenzie S."/>
            <person name="Amaro C."/>
        </authorList>
    </citation>
    <scope>NUCLEOTIDE SEQUENCE</scope>
</reference>
<dbReference type="EMBL" id="GBXM01002943">
    <property type="protein sequence ID" value="JAI05635.1"/>
    <property type="molecule type" value="Transcribed_RNA"/>
</dbReference>
<reference evidence="1" key="1">
    <citation type="submission" date="2014-11" db="EMBL/GenBank/DDBJ databases">
        <authorList>
            <person name="Amaro Gonzalez C."/>
        </authorList>
    </citation>
    <scope>NUCLEOTIDE SEQUENCE</scope>
</reference>
<protein>
    <submittedName>
        <fullName evidence="1">Uncharacterized protein</fullName>
    </submittedName>
</protein>
<proteinExistence type="predicted"/>
<sequence length="61" mass="7356">MVTRTGFFHLTFMCPGLNHCCSGFCSYKLHSCSLVYKQRKTRKNQERENQKRELSIQWLRQ</sequence>
<accession>A0A0E9XSK4</accession>